<sequence>MVYYFTSHCDGVDFLLYMGKDKFENELLIAHGWPEDVWFHADNLSSAHVYVRLPEGVDFESIPAQVLNDCAQLTKENSIKGKKQKSIKVVYTPWSNLHKTGAMEVGQVGFHKEKLRKYIVQVERDLAVLGRLKKTMQERTDVDFQLERLEHDKEENAKKRAFQREKDQEERQLQAERARQRELHSYDRVFIEADMQYNTDMKMGVDDYEDSFM</sequence>
<evidence type="ECO:0000313" key="4">
    <source>
        <dbReference type="EMBL" id="SPR00118.1"/>
    </source>
</evidence>
<proteinExistence type="inferred from homology"/>
<feature type="domain" description="NFACT RNA-binding" evidence="3">
    <location>
        <begin position="1"/>
        <end position="111"/>
    </location>
</feature>
<dbReference type="Pfam" id="PF05670">
    <property type="entry name" value="NFACT-R_1"/>
    <property type="match status" value="1"/>
</dbReference>
<dbReference type="InterPro" id="IPR008532">
    <property type="entry name" value="NFACT_RNA-bd"/>
</dbReference>
<protein>
    <recommendedName>
        <fullName evidence="3">NFACT RNA-binding domain-containing protein</fullName>
    </recommendedName>
</protein>
<reference evidence="4 5" key="1">
    <citation type="submission" date="2018-03" db="EMBL/GenBank/DDBJ databases">
        <authorList>
            <person name="Fogelqvist J."/>
        </authorList>
    </citation>
    <scope>NUCLEOTIDE SEQUENCE [LARGE SCALE GENOMIC DNA]</scope>
</reference>
<geneLocation type="mitochondrion" evidence="4"/>
<dbReference type="PANTHER" id="PTHR13049:SF2">
    <property type="entry name" value="COILED-COIL DOMAIN-CONTAINING PROTEIN 25"/>
    <property type="match status" value="1"/>
</dbReference>
<dbReference type="PANTHER" id="PTHR13049">
    <property type="entry name" value="DUF814-RELATED"/>
    <property type="match status" value="1"/>
</dbReference>
<keyword evidence="4" id="KW-0496">Mitochondrion</keyword>
<evidence type="ECO:0000256" key="1">
    <source>
        <dbReference type="ARBA" id="ARBA00008998"/>
    </source>
</evidence>
<evidence type="ECO:0000313" key="5">
    <source>
        <dbReference type="Proteomes" id="UP000290189"/>
    </source>
</evidence>
<name>A0A3P3YIU7_PLABS</name>
<gene>
    <name evidence="4" type="ORF">PLBR_LOCUS7333</name>
</gene>
<feature type="region of interest" description="Disordered" evidence="2">
    <location>
        <begin position="155"/>
        <end position="179"/>
    </location>
</feature>
<accession>A0A3P3YIU7</accession>
<dbReference type="AlphaFoldDB" id="A0A3P3YIU7"/>
<dbReference type="Proteomes" id="UP000290189">
    <property type="component" value="Unassembled WGS sequence"/>
</dbReference>
<evidence type="ECO:0000259" key="3">
    <source>
        <dbReference type="Pfam" id="PF05670"/>
    </source>
</evidence>
<dbReference type="InterPro" id="IPR039730">
    <property type="entry name" value="Jlp2/Ccd25"/>
</dbReference>
<evidence type="ECO:0000256" key="2">
    <source>
        <dbReference type="SAM" id="MobiDB-lite"/>
    </source>
</evidence>
<dbReference type="EMBL" id="OVEO01000013">
    <property type="protein sequence ID" value="SPR00118.1"/>
    <property type="molecule type" value="Genomic_DNA"/>
</dbReference>
<organism evidence="4 5">
    <name type="scientific">Plasmodiophora brassicae</name>
    <name type="common">Clubroot disease agent</name>
    <dbReference type="NCBI Taxonomy" id="37360"/>
    <lineage>
        <taxon>Eukaryota</taxon>
        <taxon>Sar</taxon>
        <taxon>Rhizaria</taxon>
        <taxon>Endomyxa</taxon>
        <taxon>Phytomyxea</taxon>
        <taxon>Plasmodiophorida</taxon>
        <taxon>Plasmodiophoridae</taxon>
        <taxon>Plasmodiophora</taxon>
    </lineage>
</organism>
<comment type="similarity">
    <text evidence="1">Belongs to the CCDC25 family.</text>
</comment>